<reference evidence="1" key="1">
    <citation type="submission" date="2021-06" db="EMBL/GenBank/DDBJ databases">
        <authorList>
            <person name="Kallberg Y."/>
            <person name="Tangrot J."/>
            <person name="Rosling A."/>
        </authorList>
    </citation>
    <scope>NUCLEOTIDE SEQUENCE</scope>
    <source>
        <strain evidence="1">CL356</strain>
    </source>
</reference>
<dbReference type="Proteomes" id="UP000789525">
    <property type="component" value="Unassembled WGS sequence"/>
</dbReference>
<sequence>GFDLPPSAPTPLSTNPTNPTAPTPFAIQRAASTIRSALIFRHRLLNGLIPADATKQGPICMDTWRWMFDACRVPHKPSDYALSFSPAEKSQEVGIDGHFIVLRKNRPWKVPNTVVDAKTKSRRLLSTAELEAQLRYIVEQTTNTAPAVGNLTASDRDSWADDYEALALISEQNKGVVHDIHSAAFVLCIDDVSPEPSAQPSKGPNGNGTSYSTASGSDPVSFSRWMDKPVQFILAPNGEMGIVGEHSVMDGTPTTRMCDEVLDAVYSPSFDHGPTSIVDAKPTPLDFDVTPELEQRIAAAKTRSDELVGSQALTYHLTDYGKAEIKTYGVGPDGWAQMVVQLAYDRWCLKQ</sequence>
<keyword evidence="2" id="KW-1185">Reference proteome</keyword>
<evidence type="ECO:0000313" key="2">
    <source>
        <dbReference type="Proteomes" id="UP000789525"/>
    </source>
</evidence>
<evidence type="ECO:0000313" key="1">
    <source>
        <dbReference type="EMBL" id="CAG8745848.1"/>
    </source>
</evidence>
<organism evidence="1 2">
    <name type="scientific">Acaulospora colombiana</name>
    <dbReference type="NCBI Taxonomy" id="27376"/>
    <lineage>
        <taxon>Eukaryota</taxon>
        <taxon>Fungi</taxon>
        <taxon>Fungi incertae sedis</taxon>
        <taxon>Mucoromycota</taxon>
        <taxon>Glomeromycotina</taxon>
        <taxon>Glomeromycetes</taxon>
        <taxon>Diversisporales</taxon>
        <taxon>Acaulosporaceae</taxon>
        <taxon>Acaulospora</taxon>
    </lineage>
</organism>
<accession>A0ACA9QCI4</accession>
<comment type="caution">
    <text evidence="1">The sequence shown here is derived from an EMBL/GenBank/DDBJ whole genome shotgun (WGS) entry which is preliminary data.</text>
</comment>
<feature type="non-terminal residue" evidence="1">
    <location>
        <position position="1"/>
    </location>
</feature>
<proteinExistence type="predicted"/>
<name>A0ACA9QCI4_9GLOM</name>
<protein>
    <submittedName>
        <fullName evidence="1">11454_t:CDS:1</fullName>
    </submittedName>
</protein>
<gene>
    <name evidence="1" type="ORF">ACOLOM_LOCUS12436</name>
</gene>
<feature type="non-terminal residue" evidence="1">
    <location>
        <position position="351"/>
    </location>
</feature>
<dbReference type="EMBL" id="CAJVPT010050366">
    <property type="protein sequence ID" value="CAG8745848.1"/>
    <property type="molecule type" value="Genomic_DNA"/>
</dbReference>